<dbReference type="Pfam" id="PF07610">
    <property type="entry name" value="DUF1573"/>
    <property type="match status" value="1"/>
</dbReference>
<evidence type="ECO:0000313" key="2">
    <source>
        <dbReference type="Proteomes" id="UP000249819"/>
    </source>
</evidence>
<gene>
    <name evidence="1" type="ORF">CLV59_107114</name>
</gene>
<dbReference type="SUPFAM" id="SSF52833">
    <property type="entry name" value="Thioredoxin-like"/>
    <property type="match status" value="1"/>
</dbReference>
<dbReference type="AlphaFoldDB" id="A0A327VSI7"/>
<reference evidence="1 2" key="1">
    <citation type="submission" date="2018-06" db="EMBL/GenBank/DDBJ databases">
        <title>Genomic Encyclopedia of Archaeal and Bacterial Type Strains, Phase II (KMG-II): from individual species to whole genera.</title>
        <authorList>
            <person name="Goeker M."/>
        </authorList>
    </citation>
    <scope>NUCLEOTIDE SEQUENCE [LARGE SCALE GENOMIC DNA]</scope>
    <source>
        <strain evidence="1 2">DSM 29821</strain>
    </source>
</reference>
<comment type="caution">
    <text evidence="1">The sequence shown here is derived from an EMBL/GenBank/DDBJ whole genome shotgun (WGS) entry which is preliminary data.</text>
</comment>
<evidence type="ECO:0000313" key="1">
    <source>
        <dbReference type="EMBL" id="RAJ77347.1"/>
    </source>
</evidence>
<protein>
    <submittedName>
        <fullName evidence="1">Thioredoxin-related protein</fullName>
    </submittedName>
</protein>
<dbReference type="InterPro" id="IPR011467">
    <property type="entry name" value="DUF1573"/>
</dbReference>
<dbReference type="Gene3D" id="2.60.40.10">
    <property type="entry name" value="Immunoglobulins"/>
    <property type="match status" value="1"/>
</dbReference>
<accession>A0A327VSI7</accession>
<keyword evidence="2" id="KW-1185">Reference proteome</keyword>
<sequence>MLAIASCAGMLMSCHNQSKSVFFSGTLSQAFEEAARQKKYLLVVSENEQCPPCVTWNSLLTENKQVKEMLADKYLLYRCVRQVKGNEILSYSLNSVGSPTTILYNQRGEIGSIITGNKKEDELITELYAFENERSMFRFYTKRASDSNHLGTPPKAIEKSLQAMLAFQAAGNDTSKWRTALTAVQAAAMSQPYFYNCYLSAMLNNKLGDKSQSRKWALKALELTGSYEMLLYRDLLNETKTYADTTLTMENAPYLAVAQSKITLGVLKFREKKVWQISVYNKGKNPLLLHQAVASCSCLSAVCPKAPIAPGDSAIIQLSYDASSHGVFNRGLSILSNARNTIMEVAVSGVVE</sequence>
<dbReference type="RefSeq" id="WP_170137842.1">
    <property type="nucleotide sequence ID" value="NZ_QLMA01000007.1"/>
</dbReference>
<organism evidence="1 2">
    <name type="scientific">Chitinophaga dinghuensis</name>
    <dbReference type="NCBI Taxonomy" id="1539050"/>
    <lineage>
        <taxon>Bacteria</taxon>
        <taxon>Pseudomonadati</taxon>
        <taxon>Bacteroidota</taxon>
        <taxon>Chitinophagia</taxon>
        <taxon>Chitinophagales</taxon>
        <taxon>Chitinophagaceae</taxon>
        <taxon>Chitinophaga</taxon>
    </lineage>
</organism>
<dbReference type="InterPro" id="IPR013783">
    <property type="entry name" value="Ig-like_fold"/>
</dbReference>
<dbReference type="EMBL" id="QLMA01000007">
    <property type="protein sequence ID" value="RAJ77347.1"/>
    <property type="molecule type" value="Genomic_DNA"/>
</dbReference>
<name>A0A327VSI7_9BACT</name>
<dbReference type="Gene3D" id="3.40.30.10">
    <property type="entry name" value="Glutaredoxin"/>
    <property type="match status" value="1"/>
</dbReference>
<dbReference type="Proteomes" id="UP000249819">
    <property type="component" value="Unassembled WGS sequence"/>
</dbReference>
<dbReference type="Pfam" id="PF13899">
    <property type="entry name" value="Thioredoxin_7"/>
    <property type="match status" value="1"/>
</dbReference>
<proteinExistence type="predicted"/>
<dbReference type="InterPro" id="IPR036249">
    <property type="entry name" value="Thioredoxin-like_sf"/>
</dbReference>